<keyword evidence="2" id="KW-1134">Transmembrane beta strand</keyword>
<comment type="subcellular location">
    <subcellularLocation>
        <location evidence="2">Cell membrane</location>
        <topology evidence="2">Lipid-anchor</topology>
    </subcellularLocation>
</comment>
<evidence type="ECO:0000256" key="2">
    <source>
        <dbReference type="RuleBase" id="RU362097"/>
    </source>
</evidence>
<dbReference type="NCBIfam" id="TIGR01845">
    <property type="entry name" value="outer_NodT"/>
    <property type="match status" value="1"/>
</dbReference>
<dbReference type="EMBL" id="CP001280">
    <property type="protein sequence ID" value="ACK49602.1"/>
    <property type="molecule type" value="Genomic_DNA"/>
</dbReference>
<evidence type="ECO:0000256" key="1">
    <source>
        <dbReference type="ARBA" id="ARBA00007613"/>
    </source>
</evidence>
<sequence>MKPFYRLPGSPGGIADALPTRLWLRREPRAPDAGPASRIAALALAGLLAGCAVGPDFVPPGAPVAPKYLESRNKAVDSSRQDYRDWWRAFHDPALDRLIEIAYQQNLTLLSAGTRVLQARAQLGVAIGELYPQQQQGLGLTTYNRPSHADAAANPQLQLNNFWQSQLGVRAAWELDFWGKFRRGVESADAAYLASIASYDEVLVTLLGDVARTYIGVRTLEKRIAIARANIVRQKEAVQVARDRFAGGASTKLDVYQAENVLGQTEASVPQLTQQLQQGLNALRVLLGLTPEPIESLLRGSTGKIPVAPPKIFVGIPADLLRRRPDVRAAELQAAAQSAQIGVAQAELYPALTLTGRIGGSASTINGAKLSSIFTPAGLAYSFGPSFQWNILNYGQITNNVRLQDATLQQYLVDYQNTVLKAQQDVENGISGYLQSRLATAALRRSVAAANGALGISLLEYQQGTRDFTSVLTSEQNLLQAQNDLAIAEGDIPLAVTAVYAALGGGWQIREGNDFVPPATNAEMRARTDWGDVLPPAGAPKPPPPALAAPTPGLPGPEDAGPTVRAPEF</sequence>
<gene>
    <name evidence="4" type="ordered locus">Msil_0630</name>
</gene>
<dbReference type="STRING" id="395965.Msil_0630"/>
<keyword evidence="2" id="KW-0472">Membrane</keyword>
<proteinExistence type="inferred from homology"/>
<reference evidence="4 5" key="1">
    <citation type="journal article" date="2010" name="J. Bacteriol.">
        <title>Complete genome sequence of the aerobic facultative methanotroph Methylocella silvestris BL2.</title>
        <authorList>
            <person name="Chen Y."/>
            <person name="Crombie A."/>
            <person name="Rahman M.T."/>
            <person name="Dedysh S.N."/>
            <person name="Liesack W."/>
            <person name="Stott M.B."/>
            <person name="Alam M."/>
            <person name="Theisen A.R."/>
            <person name="Murrell J.C."/>
            <person name="Dunfield P.F."/>
        </authorList>
    </citation>
    <scope>NUCLEOTIDE SEQUENCE [LARGE SCALE GENOMIC DNA]</scope>
    <source>
        <strain evidence="5">DSM 15510 / CIP 108128 / LMG 27833 / NCIMB 13906 / BL2</strain>
    </source>
</reference>
<dbReference type="eggNOG" id="COG1538">
    <property type="taxonomic scope" value="Bacteria"/>
</dbReference>
<organism evidence="4 5">
    <name type="scientific">Methylocella silvestris (strain DSM 15510 / CIP 108128 / LMG 27833 / NCIMB 13906 / BL2)</name>
    <dbReference type="NCBI Taxonomy" id="395965"/>
    <lineage>
        <taxon>Bacteria</taxon>
        <taxon>Pseudomonadati</taxon>
        <taxon>Pseudomonadota</taxon>
        <taxon>Alphaproteobacteria</taxon>
        <taxon>Hyphomicrobiales</taxon>
        <taxon>Beijerinckiaceae</taxon>
        <taxon>Methylocella</taxon>
    </lineage>
</organism>
<dbReference type="Gene3D" id="2.20.200.10">
    <property type="entry name" value="Outer membrane efflux proteins (OEP)"/>
    <property type="match status" value="1"/>
</dbReference>
<keyword evidence="5" id="KW-1185">Reference proteome</keyword>
<feature type="compositionally biased region" description="Pro residues" evidence="3">
    <location>
        <begin position="537"/>
        <end position="555"/>
    </location>
</feature>
<keyword evidence="2" id="KW-0812">Transmembrane</keyword>
<dbReference type="GO" id="GO:0005886">
    <property type="term" value="C:plasma membrane"/>
    <property type="evidence" value="ECO:0007669"/>
    <property type="project" value="UniProtKB-SubCell"/>
</dbReference>
<dbReference type="GO" id="GO:0015562">
    <property type="term" value="F:efflux transmembrane transporter activity"/>
    <property type="evidence" value="ECO:0007669"/>
    <property type="project" value="InterPro"/>
</dbReference>
<dbReference type="PANTHER" id="PTHR30203">
    <property type="entry name" value="OUTER MEMBRANE CATION EFFLUX PROTEIN"/>
    <property type="match status" value="1"/>
</dbReference>
<dbReference type="SUPFAM" id="SSF56954">
    <property type="entry name" value="Outer membrane efflux proteins (OEP)"/>
    <property type="match status" value="1"/>
</dbReference>
<dbReference type="OrthoDB" id="7181739at2"/>
<feature type="region of interest" description="Disordered" evidence="3">
    <location>
        <begin position="530"/>
        <end position="569"/>
    </location>
</feature>
<evidence type="ECO:0000256" key="3">
    <source>
        <dbReference type="SAM" id="MobiDB-lite"/>
    </source>
</evidence>
<evidence type="ECO:0000313" key="5">
    <source>
        <dbReference type="Proteomes" id="UP000002257"/>
    </source>
</evidence>
<dbReference type="InterPro" id="IPR010131">
    <property type="entry name" value="MdtP/NodT-like"/>
</dbReference>
<dbReference type="RefSeq" id="WP_012589672.1">
    <property type="nucleotide sequence ID" value="NC_011666.1"/>
</dbReference>
<dbReference type="HOGENOM" id="CLU_012817_13_0_5"/>
<protein>
    <submittedName>
        <fullName evidence="4">RND efflux system, outer membrane lipoprotein, NodT family</fullName>
    </submittedName>
</protein>
<accession>B8EN89</accession>
<dbReference type="KEGG" id="msl:Msil_0630"/>
<comment type="similarity">
    <text evidence="1 2">Belongs to the outer membrane factor (OMF) (TC 1.B.17) family.</text>
</comment>
<dbReference type="Proteomes" id="UP000002257">
    <property type="component" value="Chromosome"/>
</dbReference>
<dbReference type="AlphaFoldDB" id="B8EN89"/>
<dbReference type="InterPro" id="IPR003423">
    <property type="entry name" value="OMP_efflux"/>
</dbReference>
<keyword evidence="2 4" id="KW-0449">Lipoprotein</keyword>
<keyword evidence="2" id="KW-0564">Palmitate</keyword>
<evidence type="ECO:0000313" key="4">
    <source>
        <dbReference type="EMBL" id="ACK49602.1"/>
    </source>
</evidence>
<dbReference type="Pfam" id="PF02321">
    <property type="entry name" value="OEP"/>
    <property type="match status" value="2"/>
</dbReference>
<dbReference type="Gene3D" id="1.20.1600.10">
    <property type="entry name" value="Outer membrane efflux proteins (OEP)"/>
    <property type="match status" value="1"/>
</dbReference>
<name>B8EN89_METSB</name>